<dbReference type="Pfam" id="PF02958">
    <property type="entry name" value="EcKL"/>
    <property type="match status" value="1"/>
</dbReference>
<dbReference type="STRING" id="7260.B4NIJ8"/>
<dbReference type="Proteomes" id="UP000007798">
    <property type="component" value="Unassembled WGS sequence"/>
</dbReference>
<reference evidence="2 3" key="1">
    <citation type="journal article" date="2007" name="Nature">
        <title>Evolution of genes and genomes on the Drosophila phylogeny.</title>
        <authorList>
            <consortium name="Drosophila 12 Genomes Consortium"/>
            <person name="Clark A.G."/>
            <person name="Eisen M.B."/>
            <person name="Smith D.R."/>
            <person name="Bergman C.M."/>
            <person name="Oliver B."/>
            <person name="Markow T.A."/>
            <person name="Kaufman T.C."/>
            <person name="Kellis M."/>
            <person name="Gelbart W."/>
            <person name="Iyer V.N."/>
            <person name="Pollard D.A."/>
            <person name="Sackton T.B."/>
            <person name="Larracuente A.M."/>
            <person name="Singh N.D."/>
            <person name="Abad J.P."/>
            <person name="Abt D.N."/>
            <person name="Adryan B."/>
            <person name="Aguade M."/>
            <person name="Akashi H."/>
            <person name="Anderson W.W."/>
            <person name="Aquadro C.F."/>
            <person name="Ardell D.H."/>
            <person name="Arguello R."/>
            <person name="Artieri C.G."/>
            <person name="Barbash D.A."/>
            <person name="Barker D."/>
            <person name="Barsanti P."/>
            <person name="Batterham P."/>
            <person name="Batzoglou S."/>
            <person name="Begun D."/>
            <person name="Bhutkar A."/>
            <person name="Blanco E."/>
            <person name="Bosak S.A."/>
            <person name="Bradley R.K."/>
            <person name="Brand A.D."/>
            <person name="Brent M.R."/>
            <person name="Brooks A.N."/>
            <person name="Brown R.H."/>
            <person name="Butlin R.K."/>
            <person name="Caggese C."/>
            <person name="Calvi B.R."/>
            <person name="Bernardo de Carvalho A."/>
            <person name="Caspi A."/>
            <person name="Castrezana S."/>
            <person name="Celniker S.E."/>
            <person name="Chang J.L."/>
            <person name="Chapple C."/>
            <person name="Chatterji S."/>
            <person name="Chinwalla A."/>
            <person name="Civetta A."/>
            <person name="Clifton S.W."/>
            <person name="Comeron J.M."/>
            <person name="Costello J.C."/>
            <person name="Coyne J.A."/>
            <person name="Daub J."/>
            <person name="David R.G."/>
            <person name="Delcher A.L."/>
            <person name="Delehaunty K."/>
            <person name="Do C.B."/>
            <person name="Ebling H."/>
            <person name="Edwards K."/>
            <person name="Eickbush T."/>
            <person name="Evans J.D."/>
            <person name="Filipski A."/>
            <person name="Findeiss S."/>
            <person name="Freyhult E."/>
            <person name="Fulton L."/>
            <person name="Fulton R."/>
            <person name="Garcia A.C."/>
            <person name="Gardiner A."/>
            <person name="Garfield D.A."/>
            <person name="Garvin B.E."/>
            <person name="Gibson G."/>
            <person name="Gilbert D."/>
            <person name="Gnerre S."/>
            <person name="Godfrey J."/>
            <person name="Good R."/>
            <person name="Gotea V."/>
            <person name="Gravely B."/>
            <person name="Greenberg A.J."/>
            <person name="Griffiths-Jones S."/>
            <person name="Gross S."/>
            <person name="Guigo R."/>
            <person name="Gustafson E.A."/>
            <person name="Haerty W."/>
            <person name="Hahn M.W."/>
            <person name="Halligan D.L."/>
            <person name="Halpern A.L."/>
            <person name="Halter G.M."/>
            <person name="Han M.V."/>
            <person name="Heger A."/>
            <person name="Hillier L."/>
            <person name="Hinrichs A.S."/>
            <person name="Holmes I."/>
            <person name="Hoskins R.A."/>
            <person name="Hubisz M.J."/>
            <person name="Hultmark D."/>
            <person name="Huntley M.A."/>
            <person name="Jaffe D.B."/>
            <person name="Jagadeeshan S."/>
            <person name="Jeck W.R."/>
            <person name="Johnson J."/>
            <person name="Jones C.D."/>
            <person name="Jordan W.C."/>
            <person name="Karpen G.H."/>
            <person name="Kataoka E."/>
            <person name="Keightley P.D."/>
            <person name="Kheradpour P."/>
            <person name="Kirkness E.F."/>
            <person name="Koerich L.B."/>
            <person name="Kristiansen K."/>
            <person name="Kudrna D."/>
            <person name="Kulathinal R.J."/>
            <person name="Kumar S."/>
            <person name="Kwok R."/>
            <person name="Lander E."/>
            <person name="Langley C.H."/>
            <person name="Lapoint R."/>
            <person name="Lazzaro B.P."/>
            <person name="Lee S.J."/>
            <person name="Levesque L."/>
            <person name="Li R."/>
            <person name="Lin C.F."/>
            <person name="Lin M.F."/>
            <person name="Lindblad-Toh K."/>
            <person name="Llopart A."/>
            <person name="Long M."/>
            <person name="Low L."/>
            <person name="Lozovsky E."/>
            <person name="Lu J."/>
            <person name="Luo M."/>
            <person name="Machado C.A."/>
            <person name="Makalowski W."/>
            <person name="Marzo M."/>
            <person name="Matsuda M."/>
            <person name="Matzkin L."/>
            <person name="McAllister B."/>
            <person name="McBride C.S."/>
            <person name="McKernan B."/>
            <person name="McKernan K."/>
            <person name="Mendez-Lago M."/>
            <person name="Minx P."/>
            <person name="Mollenhauer M.U."/>
            <person name="Montooth K."/>
            <person name="Mount S.M."/>
            <person name="Mu X."/>
            <person name="Myers E."/>
            <person name="Negre B."/>
            <person name="Newfeld S."/>
            <person name="Nielsen R."/>
            <person name="Noor M.A."/>
            <person name="O'Grady P."/>
            <person name="Pachter L."/>
            <person name="Papaceit M."/>
            <person name="Parisi M.J."/>
            <person name="Parisi M."/>
            <person name="Parts L."/>
            <person name="Pedersen J.S."/>
            <person name="Pesole G."/>
            <person name="Phillippy A.M."/>
            <person name="Ponting C.P."/>
            <person name="Pop M."/>
            <person name="Porcelli D."/>
            <person name="Powell J.R."/>
            <person name="Prohaska S."/>
            <person name="Pruitt K."/>
            <person name="Puig M."/>
            <person name="Quesneville H."/>
            <person name="Ram K.R."/>
            <person name="Rand D."/>
            <person name="Rasmussen M.D."/>
            <person name="Reed L.K."/>
            <person name="Reenan R."/>
            <person name="Reily A."/>
            <person name="Remington K.A."/>
            <person name="Rieger T.T."/>
            <person name="Ritchie M.G."/>
            <person name="Robin C."/>
            <person name="Rogers Y.H."/>
            <person name="Rohde C."/>
            <person name="Rozas J."/>
            <person name="Rubenfield M.J."/>
            <person name="Ruiz A."/>
            <person name="Russo S."/>
            <person name="Salzberg S.L."/>
            <person name="Sanchez-Gracia A."/>
            <person name="Saranga D.J."/>
            <person name="Sato H."/>
            <person name="Schaeffer S.W."/>
            <person name="Schatz M.C."/>
            <person name="Schlenke T."/>
            <person name="Schwartz R."/>
            <person name="Segarra C."/>
            <person name="Singh R.S."/>
            <person name="Sirot L."/>
            <person name="Sirota M."/>
            <person name="Sisneros N.B."/>
            <person name="Smith C.D."/>
            <person name="Smith T.F."/>
            <person name="Spieth J."/>
            <person name="Stage D.E."/>
            <person name="Stark A."/>
            <person name="Stephan W."/>
            <person name="Strausberg R.L."/>
            <person name="Strempel S."/>
            <person name="Sturgill D."/>
            <person name="Sutton G."/>
            <person name="Sutton G.G."/>
            <person name="Tao W."/>
            <person name="Teichmann S."/>
            <person name="Tobari Y.N."/>
            <person name="Tomimura Y."/>
            <person name="Tsolas J.M."/>
            <person name="Valente V.L."/>
            <person name="Venter E."/>
            <person name="Venter J.C."/>
            <person name="Vicario S."/>
            <person name="Vieira F.G."/>
            <person name="Vilella A.J."/>
            <person name="Villasante A."/>
            <person name="Walenz B."/>
            <person name="Wang J."/>
            <person name="Wasserman M."/>
            <person name="Watts T."/>
            <person name="Wilson D."/>
            <person name="Wilson R.K."/>
            <person name="Wing R.A."/>
            <person name="Wolfner M.F."/>
            <person name="Wong A."/>
            <person name="Wong G.K."/>
            <person name="Wu C.I."/>
            <person name="Wu G."/>
            <person name="Yamamoto D."/>
            <person name="Yang H.P."/>
            <person name="Yang S.P."/>
            <person name="Yorke J.A."/>
            <person name="Yoshida K."/>
            <person name="Zdobnov E."/>
            <person name="Zhang P."/>
            <person name="Zhang Y."/>
            <person name="Zimin A.V."/>
            <person name="Baldwin J."/>
            <person name="Abdouelleil A."/>
            <person name="Abdulkadir J."/>
            <person name="Abebe A."/>
            <person name="Abera B."/>
            <person name="Abreu J."/>
            <person name="Acer S.C."/>
            <person name="Aftuck L."/>
            <person name="Alexander A."/>
            <person name="An P."/>
            <person name="Anderson E."/>
            <person name="Anderson S."/>
            <person name="Arachi H."/>
            <person name="Azer M."/>
            <person name="Bachantsang P."/>
            <person name="Barry A."/>
            <person name="Bayul T."/>
            <person name="Berlin A."/>
            <person name="Bessette D."/>
            <person name="Bloom T."/>
            <person name="Blye J."/>
            <person name="Boguslavskiy L."/>
            <person name="Bonnet C."/>
            <person name="Boukhgalter B."/>
            <person name="Bourzgui I."/>
            <person name="Brown A."/>
            <person name="Cahill P."/>
            <person name="Channer S."/>
            <person name="Cheshatsang Y."/>
            <person name="Chuda L."/>
            <person name="Citroen M."/>
            <person name="Collymore A."/>
            <person name="Cooke P."/>
            <person name="Costello M."/>
            <person name="D'Aco K."/>
            <person name="Daza R."/>
            <person name="De Haan G."/>
            <person name="DeGray S."/>
            <person name="DeMaso C."/>
            <person name="Dhargay N."/>
            <person name="Dooley K."/>
            <person name="Dooley E."/>
            <person name="Doricent M."/>
            <person name="Dorje P."/>
            <person name="Dorjee K."/>
            <person name="Dupes A."/>
            <person name="Elong R."/>
            <person name="Falk J."/>
            <person name="Farina A."/>
            <person name="Faro S."/>
            <person name="Ferguson D."/>
            <person name="Fisher S."/>
            <person name="Foley C.D."/>
            <person name="Franke A."/>
            <person name="Friedrich D."/>
            <person name="Gadbois L."/>
            <person name="Gearin G."/>
            <person name="Gearin C.R."/>
            <person name="Giannoukos G."/>
            <person name="Goode T."/>
            <person name="Graham J."/>
            <person name="Grandbois E."/>
            <person name="Grewal S."/>
            <person name="Gyaltsen K."/>
            <person name="Hafez N."/>
            <person name="Hagos B."/>
            <person name="Hall J."/>
            <person name="Henson C."/>
            <person name="Hollinger A."/>
            <person name="Honan T."/>
            <person name="Huard M.D."/>
            <person name="Hughes L."/>
            <person name="Hurhula B."/>
            <person name="Husby M.E."/>
            <person name="Kamat A."/>
            <person name="Kanga B."/>
            <person name="Kashin S."/>
            <person name="Khazanovich D."/>
            <person name="Kisner P."/>
            <person name="Lance K."/>
            <person name="Lara M."/>
            <person name="Lee W."/>
            <person name="Lennon N."/>
            <person name="Letendre F."/>
            <person name="LeVine R."/>
            <person name="Lipovsky A."/>
            <person name="Liu X."/>
            <person name="Liu J."/>
            <person name="Liu S."/>
            <person name="Lokyitsang T."/>
            <person name="Lokyitsang Y."/>
            <person name="Lubonja R."/>
            <person name="Lui A."/>
            <person name="MacDonald P."/>
            <person name="Magnisalis V."/>
            <person name="Maru K."/>
            <person name="Matthews C."/>
            <person name="McCusker W."/>
            <person name="McDonough S."/>
            <person name="Mehta T."/>
            <person name="Meldrim J."/>
            <person name="Meneus L."/>
            <person name="Mihai O."/>
            <person name="Mihalev A."/>
            <person name="Mihova T."/>
            <person name="Mittelman R."/>
            <person name="Mlenga V."/>
            <person name="Montmayeur A."/>
            <person name="Mulrain L."/>
            <person name="Navidi A."/>
            <person name="Naylor J."/>
            <person name="Negash T."/>
            <person name="Nguyen T."/>
            <person name="Nguyen N."/>
            <person name="Nicol R."/>
            <person name="Norbu C."/>
            <person name="Norbu N."/>
            <person name="Novod N."/>
            <person name="O'Neill B."/>
            <person name="Osman S."/>
            <person name="Markiewicz E."/>
            <person name="Oyono O.L."/>
            <person name="Patti C."/>
            <person name="Phunkhang P."/>
            <person name="Pierre F."/>
            <person name="Priest M."/>
            <person name="Raghuraman S."/>
            <person name="Rege F."/>
            <person name="Reyes R."/>
            <person name="Rise C."/>
            <person name="Rogov P."/>
            <person name="Ross K."/>
            <person name="Ryan E."/>
            <person name="Settipalli S."/>
            <person name="Shea T."/>
            <person name="Sherpa N."/>
            <person name="Shi L."/>
            <person name="Shih D."/>
            <person name="Sparrow T."/>
            <person name="Spaulding J."/>
            <person name="Stalker J."/>
            <person name="Stange-Thomann N."/>
            <person name="Stavropoulos S."/>
            <person name="Stone C."/>
            <person name="Strader C."/>
            <person name="Tesfaye S."/>
            <person name="Thomson T."/>
            <person name="Thoulutsang Y."/>
            <person name="Thoulutsang D."/>
            <person name="Topham K."/>
            <person name="Topping I."/>
            <person name="Tsamla T."/>
            <person name="Vassiliev H."/>
            <person name="Vo A."/>
            <person name="Wangchuk T."/>
            <person name="Wangdi T."/>
            <person name="Weiand M."/>
            <person name="Wilkinson J."/>
            <person name="Wilson A."/>
            <person name="Yadav S."/>
            <person name="Young G."/>
            <person name="Yu Q."/>
            <person name="Zembek L."/>
            <person name="Zhong D."/>
            <person name="Zimmer A."/>
            <person name="Zwirko Z."/>
            <person name="Jaffe D.B."/>
            <person name="Alvarez P."/>
            <person name="Brockman W."/>
            <person name="Butler J."/>
            <person name="Chin C."/>
            <person name="Gnerre S."/>
            <person name="Grabherr M."/>
            <person name="Kleber M."/>
            <person name="Mauceli E."/>
            <person name="MacCallum I."/>
        </authorList>
    </citation>
    <scope>NUCLEOTIDE SEQUENCE [LARGE SCALE GENOMIC DNA]</scope>
    <source>
        <strain evidence="3">Tucson 14030-0811.24</strain>
    </source>
</reference>
<dbReference type="Gene3D" id="3.90.1200.10">
    <property type="match status" value="1"/>
</dbReference>
<gene>
    <name evidence="2" type="primary">Dwil\GK14323</name>
    <name evidence="2" type="ORF">Dwil_GK14323</name>
</gene>
<keyword evidence="3" id="KW-1185">Reference proteome</keyword>
<dbReference type="PANTHER" id="PTHR11012:SF6">
    <property type="entry name" value="CHK DOMAIN OV1-RELATED"/>
    <property type="match status" value="1"/>
</dbReference>
<dbReference type="HOGENOM" id="CLU_010718_0_2_1"/>
<dbReference type="PANTHER" id="PTHR11012">
    <property type="entry name" value="PROTEIN KINASE-LIKE DOMAIN-CONTAINING"/>
    <property type="match status" value="1"/>
</dbReference>
<sequence length="357" mass="42261">MSTTTLAEFDWINEELFEGLIKKRYSNFHSIEQFIIDWAVGWRENFGSFVFRIEIEIQMKDKKKEKASYILKIPFESDRGDEHELHDHFVSESDMYDRLVPELESIYAKNTSLFVKFKPQHFKFTDSEIMPKCDYLLMEDLVAKGYKNMDRTVGLDQRQMEAVLKKLAQWHAASAVRVNQIGHYEEKYQSKVIDSIDFTIQSRLGNFLECMQQAYELEPEKQTLVKKYVSRLHDLFMDVGRIKPDEFNVLNHGDFWCNNFMFKVEVESNEILDVCFVDFQLPIYGTPAQDLLCLLMTSPQLGIKLSKFDYFVEFYHQELTKHLVLLHYNLIAPTLQQLQENLFRNSVLGSYEVEVYF</sequence>
<evidence type="ECO:0000313" key="2">
    <source>
        <dbReference type="EMBL" id="EDW84821.2"/>
    </source>
</evidence>
<proteinExistence type="predicted"/>
<evidence type="ECO:0000259" key="1">
    <source>
        <dbReference type="SMART" id="SM00587"/>
    </source>
</evidence>
<dbReference type="InterPro" id="IPR011009">
    <property type="entry name" value="Kinase-like_dom_sf"/>
</dbReference>
<dbReference type="SMART" id="SM00587">
    <property type="entry name" value="CHK"/>
    <property type="match status" value="1"/>
</dbReference>
<dbReference type="InterPro" id="IPR004119">
    <property type="entry name" value="EcKL"/>
</dbReference>
<protein>
    <recommendedName>
        <fullName evidence="1">CHK kinase-like domain-containing protein</fullName>
    </recommendedName>
</protein>
<dbReference type="InterPro" id="IPR015897">
    <property type="entry name" value="CHK_kinase-like"/>
</dbReference>
<dbReference type="eggNOG" id="ENOG502T82S">
    <property type="taxonomic scope" value="Eukaryota"/>
</dbReference>
<name>B4NIJ8_DROWI</name>
<organism evidence="2 3">
    <name type="scientific">Drosophila willistoni</name>
    <name type="common">Fruit fly</name>
    <dbReference type="NCBI Taxonomy" id="7260"/>
    <lineage>
        <taxon>Eukaryota</taxon>
        <taxon>Metazoa</taxon>
        <taxon>Ecdysozoa</taxon>
        <taxon>Arthropoda</taxon>
        <taxon>Hexapoda</taxon>
        <taxon>Insecta</taxon>
        <taxon>Pterygota</taxon>
        <taxon>Neoptera</taxon>
        <taxon>Endopterygota</taxon>
        <taxon>Diptera</taxon>
        <taxon>Brachycera</taxon>
        <taxon>Muscomorpha</taxon>
        <taxon>Ephydroidea</taxon>
        <taxon>Drosophilidae</taxon>
        <taxon>Drosophila</taxon>
        <taxon>Sophophora</taxon>
    </lineage>
</organism>
<feature type="domain" description="CHK kinase-like" evidence="1">
    <location>
        <begin position="136"/>
        <end position="325"/>
    </location>
</feature>
<accession>B4NIJ8</accession>
<dbReference type="OrthoDB" id="8250698at2759"/>
<dbReference type="SUPFAM" id="SSF56112">
    <property type="entry name" value="Protein kinase-like (PK-like)"/>
    <property type="match status" value="1"/>
</dbReference>
<dbReference type="InParanoid" id="B4NIJ8"/>
<evidence type="ECO:0000313" key="3">
    <source>
        <dbReference type="Proteomes" id="UP000007798"/>
    </source>
</evidence>
<dbReference type="EMBL" id="CH964272">
    <property type="protein sequence ID" value="EDW84821.2"/>
    <property type="molecule type" value="Genomic_DNA"/>
</dbReference>
<dbReference type="AlphaFoldDB" id="B4NIJ8"/>